<reference evidence="2" key="1">
    <citation type="submission" date="2020-03" db="EMBL/GenBank/DDBJ databases">
        <title>The deep terrestrial virosphere.</title>
        <authorList>
            <person name="Holmfeldt K."/>
            <person name="Nilsson E."/>
            <person name="Simone D."/>
            <person name="Lopez-Fernandez M."/>
            <person name="Wu X."/>
            <person name="de Brujin I."/>
            <person name="Lundin D."/>
            <person name="Andersson A."/>
            <person name="Bertilsson S."/>
            <person name="Dopson M."/>
        </authorList>
    </citation>
    <scope>NUCLEOTIDE SEQUENCE</scope>
    <source>
        <strain evidence="3">MM415A00921</strain>
        <strain evidence="2">TM448A00108</strain>
        <strain evidence="4">TM448B01989</strain>
    </source>
</reference>
<dbReference type="EMBL" id="MT142375">
    <property type="protein sequence ID" value="QJA79273.1"/>
    <property type="molecule type" value="Genomic_DNA"/>
</dbReference>
<dbReference type="AlphaFoldDB" id="A0A6H1ZAJ4"/>
<dbReference type="EMBL" id="MT143976">
    <property type="protein sequence ID" value="QJA44482.1"/>
    <property type="molecule type" value="Genomic_DNA"/>
</dbReference>
<protein>
    <submittedName>
        <fullName evidence="2">Uncharacterized protein</fullName>
    </submittedName>
</protein>
<organism evidence="2">
    <name type="scientific">viral metagenome</name>
    <dbReference type="NCBI Taxonomy" id="1070528"/>
    <lineage>
        <taxon>unclassified sequences</taxon>
        <taxon>metagenomes</taxon>
        <taxon>organismal metagenomes</taxon>
    </lineage>
</organism>
<keyword evidence="1" id="KW-0175">Coiled coil</keyword>
<accession>A0A6H1ZAJ4</accession>
<name>A0A6H1ZAJ4_9ZZZZ</name>
<dbReference type="EMBL" id="MT144859">
    <property type="protein sequence ID" value="QJI00529.1"/>
    <property type="molecule type" value="Genomic_DNA"/>
</dbReference>
<evidence type="ECO:0000313" key="2">
    <source>
        <dbReference type="EMBL" id="QJA44482.1"/>
    </source>
</evidence>
<sequence length="92" mass="10790">MKDENLLGIHGSEDNLCGCSMHKIKGEWSGEIPELWYKIEELENRLEDLKNNQTNTTIADIMKDINCNGSLYNSFLRRETRMNCRRRRIGTK</sequence>
<gene>
    <name evidence="3" type="ORF">MM415A00921_0002</name>
    <name evidence="2" type="ORF">TM448A00108_0109</name>
    <name evidence="4" type="ORF">TM448B01989_0005</name>
</gene>
<evidence type="ECO:0000313" key="4">
    <source>
        <dbReference type="EMBL" id="QJI00529.1"/>
    </source>
</evidence>
<feature type="coiled-coil region" evidence="1">
    <location>
        <begin position="32"/>
        <end position="59"/>
    </location>
</feature>
<proteinExistence type="predicted"/>
<evidence type="ECO:0000313" key="3">
    <source>
        <dbReference type="EMBL" id="QJA79273.1"/>
    </source>
</evidence>
<evidence type="ECO:0000256" key="1">
    <source>
        <dbReference type="SAM" id="Coils"/>
    </source>
</evidence>